<gene>
    <name evidence="2" type="ORF">AQUCO_12000028v1</name>
</gene>
<dbReference type="AlphaFoldDB" id="A0A2G5C1Y2"/>
<name>A0A2G5C1Y2_AQUCA</name>
<organism evidence="2 3">
    <name type="scientific">Aquilegia coerulea</name>
    <name type="common">Rocky mountain columbine</name>
    <dbReference type="NCBI Taxonomy" id="218851"/>
    <lineage>
        <taxon>Eukaryota</taxon>
        <taxon>Viridiplantae</taxon>
        <taxon>Streptophyta</taxon>
        <taxon>Embryophyta</taxon>
        <taxon>Tracheophyta</taxon>
        <taxon>Spermatophyta</taxon>
        <taxon>Magnoliopsida</taxon>
        <taxon>Ranunculales</taxon>
        <taxon>Ranunculaceae</taxon>
        <taxon>Thalictroideae</taxon>
        <taxon>Aquilegia</taxon>
    </lineage>
</organism>
<protein>
    <submittedName>
        <fullName evidence="2">Uncharacterized protein</fullName>
    </submittedName>
</protein>
<sequence>MSVIWCDRNDISQRDKILGFQGLLWKGFPYGVVWVLWCMTSWAIFREVAFTTRMAVNLLKLLRGHGWS</sequence>
<evidence type="ECO:0000313" key="3">
    <source>
        <dbReference type="Proteomes" id="UP000230069"/>
    </source>
</evidence>
<reference evidence="2 3" key="1">
    <citation type="submission" date="2017-09" db="EMBL/GenBank/DDBJ databases">
        <title>WGS assembly of Aquilegia coerulea Goldsmith.</title>
        <authorList>
            <person name="Hodges S."/>
            <person name="Kramer E."/>
            <person name="Nordborg M."/>
            <person name="Tomkins J."/>
            <person name="Borevitz J."/>
            <person name="Derieg N."/>
            <person name="Yan J."/>
            <person name="Mihaltcheva S."/>
            <person name="Hayes R.D."/>
            <person name="Rokhsar D."/>
        </authorList>
    </citation>
    <scope>NUCLEOTIDE SEQUENCE [LARGE SCALE GENOMIC DNA]</scope>
    <source>
        <strain evidence="3">cv. Goldsmith</strain>
    </source>
</reference>
<accession>A0A2G5C1Y2</accession>
<evidence type="ECO:0000313" key="2">
    <source>
        <dbReference type="EMBL" id="PIA25292.1"/>
    </source>
</evidence>
<keyword evidence="1" id="KW-0812">Transmembrane</keyword>
<keyword evidence="3" id="KW-1185">Reference proteome</keyword>
<keyword evidence="1" id="KW-0472">Membrane</keyword>
<dbReference type="EMBL" id="KZ305136">
    <property type="protein sequence ID" value="PIA25292.1"/>
    <property type="molecule type" value="Genomic_DNA"/>
</dbReference>
<feature type="transmembrane region" description="Helical" evidence="1">
    <location>
        <begin position="27"/>
        <end position="45"/>
    </location>
</feature>
<proteinExistence type="predicted"/>
<dbReference type="Proteomes" id="UP000230069">
    <property type="component" value="Unassembled WGS sequence"/>
</dbReference>
<keyword evidence="1" id="KW-1133">Transmembrane helix</keyword>
<evidence type="ECO:0000256" key="1">
    <source>
        <dbReference type="SAM" id="Phobius"/>
    </source>
</evidence>
<dbReference type="InParanoid" id="A0A2G5C1Y2"/>